<dbReference type="EMBL" id="LAZR01000811">
    <property type="protein sequence ID" value="KKN57272.1"/>
    <property type="molecule type" value="Genomic_DNA"/>
</dbReference>
<reference evidence="1" key="1">
    <citation type="journal article" date="2015" name="Nature">
        <title>Complex archaea that bridge the gap between prokaryotes and eukaryotes.</title>
        <authorList>
            <person name="Spang A."/>
            <person name="Saw J.H."/>
            <person name="Jorgensen S.L."/>
            <person name="Zaremba-Niedzwiedzka K."/>
            <person name="Martijn J."/>
            <person name="Lind A.E."/>
            <person name="van Eijk R."/>
            <person name="Schleper C."/>
            <person name="Guy L."/>
            <person name="Ettema T.J."/>
        </authorList>
    </citation>
    <scope>NUCLEOTIDE SEQUENCE</scope>
</reference>
<name>A0A0F9S4V3_9ZZZZ</name>
<proteinExistence type="predicted"/>
<dbReference type="AlphaFoldDB" id="A0A0F9S4V3"/>
<organism evidence="1">
    <name type="scientific">marine sediment metagenome</name>
    <dbReference type="NCBI Taxonomy" id="412755"/>
    <lineage>
        <taxon>unclassified sequences</taxon>
        <taxon>metagenomes</taxon>
        <taxon>ecological metagenomes</taxon>
    </lineage>
</organism>
<gene>
    <name evidence="1" type="ORF">LCGC14_0564000</name>
</gene>
<sequence>MKSWKPPKPQEIYDLFQNSRSRLIQSEVHLLEATIESLVRFEDEIQGRGYTPVAINFWDYKDKLADKSVFRPKHEEILSDNVRNYLINDLNNVIIHREVDISPSSTPDIVINALIPRSSQDQNRVISIVVEVKRRWHQKLKNNMQDQLLEKYMKPRDLSHGLYLVGWFESEYWDPDDSKLKSPSIKRFQSIPDLNNYLQAQAQELSKEGFFIKGKVLDISLNDIHLKRYRSL</sequence>
<evidence type="ECO:0000313" key="1">
    <source>
        <dbReference type="EMBL" id="KKN57272.1"/>
    </source>
</evidence>
<accession>A0A0F9S4V3</accession>
<protein>
    <submittedName>
        <fullName evidence="1">Uncharacterized protein</fullName>
    </submittedName>
</protein>
<comment type="caution">
    <text evidence="1">The sequence shown here is derived from an EMBL/GenBank/DDBJ whole genome shotgun (WGS) entry which is preliminary data.</text>
</comment>